<dbReference type="GO" id="GO:0046872">
    <property type="term" value="F:metal ion binding"/>
    <property type="evidence" value="ECO:0007669"/>
    <property type="project" value="UniProtKB-KW"/>
</dbReference>
<dbReference type="SUPFAM" id="SSF53807">
    <property type="entry name" value="Helical backbone' metal receptor"/>
    <property type="match status" value="1"/>
</dbReference>
<evidence type="ECO:0000256" key="3">
    <source>
        <dbReference type="ARBA" id="ARBA00022723"/>
    </source>
</evidence>
<name>A0A2X0KAF3_9ACTN</name>
<feature type="chain" id="PRO_5016122238" evidence="5">
    <location>
        <begin position="40"/>
        <end position="328"/>
    </location>
</feature>
<organism evidence="6 7">
    <name type="scientific">Streptacidiphilus pinicola</name>
    <dbReference type="NCBI Taxonomy" id="2219663"/>
    <lineage>
        <taxon>Bacteria</taxon>
        <taxon>Bacillati</taxon>
        <taxon>Actinomycetota</taxon>
        <taxon>Actinomycetes</taxon>
        <taxon>Kitasatosporales</taxon>
        <taxon>Streptomycetaceae</taxon>
        <taxon>Streptacidiphilus</taxon>
    </lineage>
</organism>
<dbReference type="PANTHER" id="PTHR42953">
    <property type="entry name" value="HIGH-AFFINITY ZINC UPTAKE SYSTEM PROTEIN ZNUA-RELATED"/>
    <property type="match status" value="1"/>
</dbReference>
<evidence type="ECO:0000256" key="4">
    <source>
        <dbReference type="ARBA" id="ARBA00022729"/>
    </source>
</evidence>
<evidence type="ECO:0000256" key="2">
    <source>
        <dbReference type="ARBA" id="ARBA00022448"/>
    </source>
</evidence>
<dbReference type="PROSITE" id="PS51257">
    <property type="entry name" value="PROKAR_LIPOPROTEIN"/>
    <property type="match status" value="1"/>
</dbReference>
<reference evidence="6 7" key="1">
    <citation type="submission" date="2018-06" db="EMBL/GenBank/DDBJ databases">
        <title>Streptacidiphilus pinicola sp. nov., isolated from pine grove soil.</title>
        <authorList>
            <person name="Roh S.G."/>
            <person name="Park S."/>
            <person name="Kim M.-K."/>
            <person name="Yun B.-R."/>
            <person name="Park J."/>
            <person name="Kim M.J."/>
            <person name="Kim Y.S."/>
            <person name="Kim S.B."/>
        </authorList>
    </citation>
    <scope>NUCLEOTIDE SEQUENCE [LARGE SCALE GENOMIC DNA]</scope>
    <source>
        <strain evidence="6 7">MMS16-CNU450</strain>
    </source>
</reference>
<dbReference type="RefSeq" id="WP_111502217.1">
    <property type="nucleotide sequence ID" value="NZ_QKYN01000072.1"/>
</dbReference>
<dbReference type="OrthoDB" id="9810636at2"/>
<evidence type="ECO:0000313" key="6">
    <source>
        <dbReference type="EMBL" id="RAG84070.1"/>
    </source>
</evidence>
<dbReference type="GO" id="GO:0030001">
    <property type="term" value="P:metal ion transport"/>
    <property type="evidence" value="ECO:0007669"/>
    <property type="project" value="InterPro"/>
</dbReference>
<evidence type="ECO:0000256" key="1">
    <source>
        <dbReference type="ARBA" id="ARBA00004196"/>
    </source>
</evidence>
<dbReference type="GO" id="GO:0030313">
    <property type="term" value="C:cell envelope"/>
    <property type="evidence" value="ECO:0007669"/>
    <property type="project" value="UniProtKB-SubCell"/>
</dbReference>
<dbReference type="InterPro" id="IPR050492">
    <property type="entry name" value="Bact_metal-bind_prot9"/>
</dbReference>
<comment type="subcellular location">
    <subcellularLocation>
        <location evidence="1">Cell envelope</location>
    </subcellularLocation>
</comment>
<keyword evidence="4 5" id="KW-0732">Signal</keyword>
<proteinExistence type="predicted"/>
<keyword evidence="2" id="KW-0813">Transport</keyword>
<accession>A0A2X0KAF3</accession>
<dbReference type="Pfam" id="PF01297">
    <property type="entry name" value="ZnuA"/>
    <property type="match status" value="1"/>
</dbReference>
<dbReference type="Proteomes" id="UP000248889">
    <property type="component" value="Unassembled WGS sequence"/>
</dbReference>
<keyword evidence="3" id="KW-0479">Metal-binding</keyword>
<dbReference type="EMBL" id="QKYN01000072">
    <property type="protein sequence ID" value="RAG84070.1"/>
    <property type="molecule type" value="Genomic_DNA"/>
</dbReference>
<gene>
    <name evidence="6" type="ORF">DN069_18675</name>
</gene>
<keyword evidence="7" id="KW-1185">Reference proteome</keyword>
<dbReference type="InterPro" id="IPR006127">
    <property type="entry name" value="ZnuA-like"/>
</dbReference>
<protein>
    <submittedName>
        <fullName evidence="6">ABC transporter substrate-binding protein</fullName>
    </submittedName>
</protein>
<evidence type="ECO:0000256" key="5">
    <source>
        <dbReference type="SAM" id="SignalP"/>
    </source>
</evidence>
<comment type="caution">
    <text evidence="6">The sequence shown here is derived from an EMBL/GenBank/DDBJ whole genome shotgun (WGS) entry which is preliminary data.</text>
</comment>
<dbReference type="Gene3D" id="3.40.50.1980">
    <property type="entry name" value="Nitrogenase molybdenum iron protein domain"/>
    <property type="match status" value="1"/>
</dbReference>
<dbReference type="AlphaFoldDB" id="A0A2X0KAF3"/>
<sequence length="328" mass="34457">MRSSVPSRPFSRRLSRVAFGGAALALVATVSACATTAPAGSGAATASGVAAGGGGGKVIQVVAAENFWGSIATQLGGDRVKVTSVISNPDTDPHSYEPTAADARTVTGAQYVIVNGIGYDAWADKLLSTNPGTGRSELKVGDLVGVRPGGNPHRWYSPENVRQVIEKITADYKRIDPADAAYFDQQKQTFETQTLAPYNRLISDIKAKYAGTTIGASESIVTPLAEGLGLKMLTPESFLDAMSEGTDPTAADKALIDQQIKSKQIKIYVYNSQNSTPDVVAQAKLAKSEGIPVTTVTETLAPANATFQQWQTTQLQGIENALHQATGK</sequence>
<dbReference type="PANTHER" id="PTHR42953:SF1">
    <property type="entry name" value="METAL-BINDING PROTEIN HI_0362-RELATED"/>
    <property type="match status" value="1"/>
</dbReference>
<feature type="signal peptide" evidence="5">
    <location>
        <begin position="1"/>
        <end position="39"/>
    </location>
</feature>
<evidence type="ECO:0000313" key="7">
    <source>
        <dbReference type="Proteomes" id="UP000248889"/>
    </source>
</evidence>